<dbReference type="AlphaFoldDB" id="A0A7J9HXT4"/>
<organism evidence="1 2">
    <name type="scientific">Gossypium harknessii</name>
    <dbReference type="NCBI Taxonomy" id="34285"/>
    <lineage>
        <taxon>Eukaryota</taxon>
        <taxon>Viridiplantae</taxon>
        <taxon>Streptophyta</taxon>
        <taxon>Embryophyta</taxon>
        <taxon>Tracheophyta</taxon>
        <taxon>Spermatophyta</taxon>
        <taxon>Magnoliopsida</taxon>
        <taxon>eudicotyledons</taxon>
        <taxon>Gunneridae</taxon>
        <taxon>Pentapetalae</taxon>
        <taxon>rosids</taxon>
        <taxon>malvids</taxon>
        <taxon>Malvales</taxon>
        <taxon>Malvaceae</taxon>
        <taxon>Malvoideae</taxon>
        <taxon>Gossypium</taxon>
    </lineage>
</organism>
<keyword evidence="2" id="KW-1185">Reference proteome</keyword>
<gene>
    <name evidence="1" type="ORF">Gohar_020492</name>
</gene>
<dbReference type="Proteomes" id="UP000593560">
    <property type="component" value="Unassembled WGS sequence"/>
</dbReference>
<name>A0A7J9HXT4_9ROSI</name>
<reference evidence="1 2" key="1">
    <citation type="journal article" date="2019" name="Genome Biol. Evol.">
        <title>Insights into the evolution of the New World diploid cottons (Gossypium, subgenus Houzingenia) based on genome sequencing.</title>
        <authorList>
            <person name="Grover C.E."/>
            <person name="Arick M.A. 2nd"/>
            <person name="Thrash A."/>
            <person name="Conover J.L."/>
            <person name="Sanders W.S."/>
            <person name="Peterson D.G."/>
            <person name="Frelichowski J.E."/>
            <person name="Scheffler J.A."/>
            <person name="Scheffler B.E."/>
            <person name="Wendel J.F."/>
        </authorList>
    </citation>
    <scope>NUCLEOTIDE SEQUENCE [LARGE SCALE GENOMIC DNA]</scope>
    <source>
        <strain evidence="1">0</strain>
        <tissue evidence="1">Leaf</tissue>
    </source>
</reference>
<dbReference type="EMBL" id="JABFAD010000012">
    <property type="protein sequence ID" value="MBA0814681.1"/>
    <property type="molecule type" value="Genomic_DNA"/>
</dbReference>
<evidence type="ECO:0000313" key="1">
    <source>
        <dbReference type="EMBL" id="MBA0814681.1"/>
    </source>
</evidence>
<proteinExistence type="predicted"/>
<protein>
    <submittedName>
        <fullName evidence="1">Uncharacterized protein</fullName>
    </submittedName>
</protein>
<accession>A0A7J9HXT4</accession>
<evidence type="ECO:0000313" key="2">
    <source>
        <dbReference type="Proteomes" id="UP000593560"/>
    </source>
</evidence>
<comment type="caution">
    <text evidence="1">The sequence shown here is derived from an EMBL/GenBank/DDBJ whole genome shotgun (WGS) entry which is preliminary data.</text>
</comment>
<sequence length="95" mass="10719">MERVQRFEELTFRFGGRPVNQVAHAMEEEGKQIHRDFLSATNLWEQDDGCSDDGCNEAREMGQLCSCRKSLGAATAVLCHLLGDRCNSYIFAFIS</sequence>